<dbReference type="RefSeq" id="YP_001019145.1">
    <property type="nucleotide sequence ID" value="NC_008822.1"/>
</dbReference>
<dbReference type="Gene3D" id="1.20.1260.10">
    <property type="match status" value="1"/>
</dbReference>
<keyword evidence="1" id="KW-0934">Plastid</keyword>
<dbReference type="AlphaFoldDB" id="A2CI59"/>
<accession>A2CI59</accession>
<gene>
    <name evidence="1" type="primary">orf188</name>
</gene>
<reference evidence="1" key="1">
    <citation type="journal article" date="2006" name="Mol. Biol. Evol.">
        <title>The chloroplast genome sequence of Chara vulgaris sheds new light into the closest green algal relatives of land plants.</title>
        <authorList>
            <person name="Turmel M."/>
            <person name="Otis C."/>
            <person name="Lemieux C."/>
        </authorList>
    </citation>
    <scope>NUCLEOTIDE SEQUENCE</scope>
    <source>
        <strain evidence="1">SAG 48.80</strain>
    </source>
</reference>
<sequence length="188" mass="21784">MRPNKLKSELIGLSLGQAVALSMQMEIYEHDYLFPVLAEIARRSGRNHEAFIFDRIAHQAGLNTYVLHQLYLVIEKNEHIMWPRLSWMQKQISNINLLLSNLQYLVRVETSIQSGGSFDLITNQLLTIALLKNKEVYPYLSAVALSKGEKRIARMFERMALLGMKQNLECIRIREIVFNEKEPQKPQA</sequence>
<dbReference type="GeneID" id="4783292"/>
<protein>
    <submittedName>
        <fullName evidence="1">Uncharacterized protein</fullName>
    </submittedName>
</protein>
<dbReference type="InterPro" id="IPR012347">
    <property type="entry name" value="Ferritin-like"/>
</dbReference>
<proteinExistence type="predicted"/>
<reference evidence="1" key="2">
    <citation type="journal article" date="2007" name="BMC Biol.">
        <title>A clade uniting the green algae Mesostigma viride and Chlorokybus atmophyticus represents the deepest branch of the Streptophyta in chloroplast genome-based phylogenies.</title>
        <authorList>
            <person name="Lemieux C."/>
            <person name="Otis C."/>
            <person name="Turmel M."/>
        </authorList>
    </citation>
    <scope>NUCLEOTIDE SEQUENCE [LARGE SCALE GENOMIC DNA]</scope>
    <source>
        <strain evidence="1">SAG 48.80</strain>
    </source>
</reference>
<evidence type="ECO:0000313" key="1">
    <source>
        <dbReference type="EMBL" id="ABM87982.1"/>
    </source>
</evidence>
<name>A2CI59_CHLAT</name>
<organism evidence="1">
    <name type="scientific">Chlorokybus atmophyticus</name>
    <name type="common">Soil alga</name>
    <dbReference type="NCBI Taxonomy" id="3144"/>
    <lineage>
        <taxon>Eukaryota</taxon>
        <taxon>Viridiplantae</taxon>
        <taxon>Streptophyta</taxon>
        <taxon>Chlorokybophyceae</taxon>
        <taxon>Chlorokybales</taxon>
        <taxon>Chlorokybaceae</taxon>
        <taxon>Chlorokybus</taxon>
    </lineage>
</organism>
<dbReference type="EMBL" id="DQ422812">
    <property type="protein sequence ID" value="ABM87982.1"/>
    <property type="molecule type" value="Genomic_DNA"/>
</dbReference>
<keyword evidence="1" id="KW-0150">Chloroplast</keyword>
<geneLocation type="chloroplast" evidence="1"/>